<sequence>MNLLLFAEDPGAVNYIAPLALELQTQGSSITLLSAGAATQLFQEKGLSSHVVCNSAEAIEILYRELPELLITGTSENLDSPGLAFLSAAQDMQITSIGVVDFYANAAFRFRGQTHDPLAHAPDWLIVPDDWTAEEYQSLGFPKQKILVAGHPHYDHLMQMKERFDKEDRDILRTKLFPQVSENQLVLVFASELSTGLNPAQYQYSEEYTLTGRGHSVGRTEIVIEELLDAIAVLSAEGVPRPYLVLRRHPKEATTSLSDYLNAFDCISEGGDPHRLIYTADAVVGMSSMLLLEAYILGARVLSILPREIERSWLPLTRMQTIKCATQRDIVRAYLRELLCSSFYRASTDLGGTPLDSTKRIMAFLKTRCEAMRKEYYV</sequence>
<keyword evidence="2" id="KW-1185">Reference proteome</keyword>
<dbReference type="STRING" id="45067.Llan_0456"/>
<dbReference type="OrthoDB" id="757934at2"/>
<organism evidence="1 2">
    <name type="scientific">Legionella lansingensis</name>
    <dbReference type="NCBI Taxonomy" id="45067"/>
    <lineage>
        <taxon>Bacteria</taxon>
        <taxon>Pseudomonadati</taxon>
        <taxon>Pseudomonadota</taxon>
        <taxon>Gammaproteobacteria</taxon>
        <taxon>Legionellales</taxon>
        <taxon>Legionellaceae</taxon>
        <taxon>Legionella</taxon>
    </lineage>
</organism>
<comment type="caution">
    <text evidence="1">The sequence shown here is derived from an EMBL/GenBank/DDBJ whole genome shotgun (WGS) entry which is preliminary data.</text>
</comment>
<name>A0A0W0VWK1_9GAMM</name>
<dbReference type="SUPFAM" id="SSF53756">
    <property type="entry name" value="UDP-Glycosyltransferase/glycogen phosphorylase"/>
    <property type="match status" value="1"/>
</dbReference>
<evidence type="ECO:0000313" key="1">
    <source>
        <dbReference type="EMBL" id="KTD24317.1"/>
    </source>
</evidence>
<dbReference type="EMBL" id="LNYI01000010">
    <property type="protein sequence ID" value="KTD24317.1"/>
    <property type="molecule type" value="Genomic_DNA"/>
</dbReference>
<dbReference type="RefSeq" id="WP_028373030.1">
    <property type="nucleotide sequence ID" value="NZ_CAAAJD010000009.1"/>
</dbReference>
<protein>
    <recommendedName>
        <fullName evidence="3">Capsule polysaccharide biosynthesis protein</fullName>
    </recommendedName>
</protein>
<dbReference type="PATRIC" id="fig|45067.4.peg.480"/>
<dbReference type="Proteomes" id="UP000054869">
    <property type="component" value="Unassembled WGS sequence"/>
</dbReference>
<reference evidence="1 2" key="1">
    <citation type="submission" date="2015-11" db="EMBL/GenBank/DDBJ databases">
        <title>Genomic analysis of 38 Legionella species identifies large and diverse effector repertoires.</title>
        <authorList>
            <person name="Burstein D."/>
            <person name="Amaro F."/>
            <person name="Zusman T."/>
            <person name="Lifshitz Z."/>
            <person name="Cohen O."/>
            <person name="Gilbert J.A."/>
            <person name="Pupko T."/>
            <person name="Shuman H.A."/>
            <person name="Segal G."/>
        </authorList>
    </citation>
    <scope>NUCLEOTIDE SEQUENCE [LARGE SCALE GENOMIC DNA]</scope>
    <source>
        <strain evidence="1 2">ATCC 49751</strain>
    </source>
</reference>
<accession>A0A0W0VWK1</accession>
<dbReference type="AlphaFoldDB" id="A0A0W0VWK1"/>
<evidence type="ECO:0000313" key="2">
    <source>
        <dbReference type="Proteomes" id="UP000054869"/>
    </source>
</evidence>
<proteinExistence type="predicted"/>
<gene>
    <name evidence="1" type="ORF">Llan_0456</name>
</gene>
<evidence type="ECO:0008006" key="3">
    <source>
        <dbReference type="Google" id="ProtNLM"/>
    </source>
</evidence>
<dbReference type="eggNOG" id="COG1887">
    <property type="taxonomic scope" value="Bacteria"/>
</dbReference>